<evidence type="ECO:0000256" key="4">
    <source>
        <dbReference type="ARBA" id="ARBA00023242"/>
    </source>
</evidence>
<accession>A0A0C9S065</accession>
<evidence type="ECO:0000259" key="5">
    <source>
        <dbReference type="PROSITE" id="PS50166"/>
    </source>
</evidence>
<dbReference type="InterPro" id="IPR001494">
    <property type="entry name" value="Importin-beta_N"/>
</dbReference>
<dbReference type="Pfam" id="PF03810">
    <property type="entry name" value="IBN_N"/>
    <property type="match status" value="1"/>
</dbReference>
<evidence type="ECO:0000313" key="6">
    <source>
        <dbReference type="EMBL" id="JAG83618.1"/>
    </source>
</evidence>
<dbReference type="Pfam" id="PF25758">
    <property type="entry name" value="TPR_IPO11"/>
    <property type="match status" value="1"/>
</dbReference>
<feature type="domain" description="Importin N-terminal" evidence="5">
    <location>
        <begin position="23"/>
        <end position="95"/>
    </location>
</feature>
<dbReference type="GO" id="GO:0005829">
    <property type="term" value="C:cytosol"/>
    <property type="evidence" value="ECO:0007669"/>
    <property type="project" value="TreeGrafter"/>
</dbReference>
<organism evidence="6">
    <name type="scientific">Fopius arisanus</name>
    <dbReference type="NCBI Taxonomy" id="64838"/>
    <lineage>
        <taxon>Eukaryota</taxon>
        <taxon>Metazoa</taxon>
        <taxon>Ecdysozoa</taxon>
        <taxon>Arthropoda</taxon>
        <taxon>Hexapoda</taxon>
        <taxon>Insecta</taxon>
        <taxon>Pterygota</taxon>
        <taxon>Neoptera</taxon>
        <taxon>Endopterygota</taxon>
        <taxon>Hymenoptera</taxon>
        <taxon>Apocrita</taxon>
        <taxon>Ichneumonoidea</taxon>
        <taxon>Braconidae</taxon>
        <taxon>Opiinae</taxon>
        <taxon>Fopius</taxon>
    </lineage>
</organism>
<dbReference type="InterPro" id="IPR058669">
    <property type="entry name" value="TPR_IPO7/11-like"/>
</dbReference>
<dbReference type="EMBL" id="GBYB01013851">
    <property type="protein sequence ID" value="JAG83618.1"/>
    <property type="molecule type" value="Transcribed_RNA"/>
</dbReference>
<dbReference type="GO" id="GO:0005635">
    <property type="term" value="C:nuclear envelope"/>
    <property type="evidence" value="ECO:0007669"/>
    <property type="project" value="TreeGrafter"/>
</dbReference>
<dbReference type="PANTHER" id="PTHR10997">
    <property type="entry name" value="IMPORTIN-7, 8, 11"/>
    <property type="match status" value="1"/>
</dbReference>
<proteinExistence type="inferred from homology"/>
<keyword evidence="3" id="KW-0813">Transport</keyword>
<dbReference type="PANTHER" id="PTHR10997:SF7">
    <property type="entry name" value="IMPORTIN-11"/>
    <property type="match status" value="1"/>
</dbReference>
<dbReference type="PROSITE" id="PS50166">
    <property type="entry name" value="IMPORTIN_B_NT"/>
    <property type="match status" value="1"/>
</dbReference>
<dbReference type="AlphaFoldDB" id="A0A0C9S065"/>
<dbReference type="InterPro" id="IPR011989">
    <property type="entry name" value="ARM-like"/>
</dbReference>
<protein>
    <submittedName>
        <fullName evidence="6">Ipo11_1 protein</fullName>
    </submittedName>
</protein>
<keyword evidence="4" id="KW-0539">Nucleus</keyword>
<dbReference type="GO" id="GO:0006606">
    <property type="term" value="P:protein import into nucleus"/>
    <property type="evidence" value="ECO:0007669"/>
    <property type="project" value="TreeGrafter"/>
</dbReference>
<reference evidence="6" key="1">
    <citation type="submission" date="2015-01" db="EMBL/GenBank/DDBJ databases">
        <title>Transcriptome Assembly of Fopius arisanus.</title>
        <authorList>
            <person name="Geib S."/>
        </authorList>
    </citation>
    <scope>NUCLEOTIDE SEQUENCE</scope>
</reference>
<comment type="subcellular location">
    <subcellularLocation>
        <location evidence="1">Nucleus</location>
    </subcellularLocation>
</comment>
<name>A0A0C9S065_9HYME</name>
<dbReference type="SUPFAM" id="SSF48371">
    <property type="entry name" value="ARM repeat"/>
    <property type="match status" value="1"/>
</dbReference>
<evidence type="ECO:0000256" key="3">
    <source>
        <dbReference type="ARBA" id="ARBA00022448"/>
    </source>
</evidence>
<dbReference type="InterPro" id="IPR016024">
    <property type="entry name" value="ARM-type_fold"/>
</dbReference>
<dbReference type="Gene3D" id="1.25.10.10">
    <property type="entry name" value="Leucine-rich Repeat Variant"/>
    <property type="match status" value="1"/>
</dbReference>
<dbReference type="SMART" id="SM00913">
    <property type="entry name" value="IBN_N"/>
    <property type="match status" value="1"/>
</dbReference>
<evidence type="ECO:0000256" key="1">
    <source>
        <dbReference type="ARBA" id="ARBA00004123"/>
    </source>
</evidence>
<dbReference type="GO" id="GO:0031267">
    <property type="term" value="F:small GTPase binding"/>
    <property type="evidence" value="ECO:0007669"/>
    <property type="project" value="InterPro"/>
</dbReference>
<sequence length="985" mass="112482">MNASVIEVLQQASSQDPNVFKPAEQMLSEWETQRGFYTTLYNVFSNYSLSVNVRWMAVLCFKNGVDKYWRKTAPNGIAEDEKEFLRKSLLSTFEEPVNQLATHMAVVIGKIARLDCPREWDSLIPTLIDAIGSQNSIAQHRALLILHHVVKTLASKRLAADKQLFEQLTTNMFNFILNLWNTFTESFLILLSQGADEPQVLEALEKALLLLRILRNLLVNGFPNLSKSEDAIMFLKVTFSRAKAALECRKTMMCREMQITSCEKFIIQLTKVMLGTLERHPSCYVELIPSSLEFSVFYCFTEAGQPFVFEKFVIQCLNIMKDILIKPDYMVERPLGIIISKDSDGPKDRLAYRGEQLKEEFFTPEILKEISSWLVTRYFLLTQSDLELWNTDPENYAVDDSRDSWKYSLRPCVESLFLSFFPQFRKQLVSILVELMQRYHQPVDPNDFHGMLLKDAVYHAIGLAASDLYDDVDFNTWFSTTLKQEMKVSNSNYRIVKRRVCWLIGKWIGVNFSGNLRPELYKMIMEALGPEVDLVVRIEASDTLKRALDDWQFDRADFAPYLETSFNLLFNLLREATECDTKMQVLYVISFMIERIGEHIKPYLAAFTNYLPSLWQISEDHNMLRCAIISTLVHYEKALGPESAILEPVIVGMIALSCDMNQDAHVYLLEDGLQLWLALLENTPAITTGVIDLLRNMPALLDAGLDQVTLKPAVYVIQDYVVLSPETFLGDIGASIIEGIKGIMGDLREQDLRMIFDMLEKILKVLPEEGPHIIKPLLPRTFNIIYVSEESTNPRTLNNALKIFARVLLNSREVFSQVVSELTSETGGNATSETVLGRLIEVCAVDHRGLNEDVKLIGLALCSLLDINSPAVVFQQFSKIIAYLTDGLNDIMANEDDSKPEVDTLVYDNCSPGEDCYREDTPEGSVKNELRKIKMNDIVHTVCLRQTLENQMIALRKVMSQNQFDQMIASLKPDINQQLREYIAF</sequence>
<gene>
    <name evidence="6" type="primary">Ipo11_1</name>
    <name evidence="6" type="ORF">g.35868</name>
</gene>
<evidence type="ECO:0000256" key="2">
    <source>
        <dbReference type="ARBA" id="ARBA00007991"/>
    </source>
</evidence>
<comment type="similarity">
    <text evidence="2">Belongs to the importin beta family.</text>
</comment>